<dbReference type="PANTHER" id="PTHR40266">
    <property type="entry name" value="TOXIN HIGB-1"/>
    <property type="match status" value="1"/>
</dbReference>
<sequence length="92" mass="10478">MIISFKHKGLEVFFKTGSKSGIQTAHAPKLKLILFALDHAKSPQDMNAPGWKLHQLSGNLQNHWSVKVNGNWRVTFKFNGTNAEIVDYQDYH</sequence>
<keyword evidence="2" id="KW-1185">Reference proteome</keyword>
<dbReference type="Pfam" id="PF05015">
    <property type="entry name" value="HigB-like_toxin"/>
    <property type="match status" value="1"/>
</dbReference>
<accession>A0ABS0NB90</accession>
<comment type="caution">
    <text evidence="1">The sequence shown here is derived from an EMBL/GenBank/DDBJ whole genome shotgun (WGS) entry which is preliminary data.</text>
</comment>
<evidence type="ECO:0000313" key="2">
    <source>
        <dbReference type="Proteomes" id="UP000768471"/>
    </source>
</evidence>
<name>A0ABS0NB90_9NEIS</name>
<protein>
    <submittedName>
        <fullName evidence="1">Type II toxin-antitoxin system RelE/ParE family toxin</fullName>
    </submittedName>
</protein>
<organism evidence="1 2">
    <name type="scientific">Eikenella glucosivorans</name>
    <dbReference type="NCBI Taxonomy" id="2766967"/>
    <lineage>
        <taxon>Bacteria</taxon>
        <taxon>Pseudomonadati</taxon>
        <taxon>Pseudomonadota</taxon>
        <taxon>Betaproteobacteria</taxon>
        <taxon>Neisseriales</taxon>
        <taxon>Neisseriaceae</taxon>
        <taxon>Eikenella</taxon>
    </lineage>
</organism>
<dbReference type="InterPro" id="IPR007711">
    <property type="entry name" value="HigB-1"/>
</dbReference>
<dbReference type="RefSeq" id="WP_197903390.1">
    <property type="nucleotide sequence ID" value="NZ_JACSGR010000005.1"/>
</dbReference>
<dbReference type="PANTHER" id="PTHR40266:SF2">
    <property type="entry name" value="TOXIN HIGB-1"/>
    <property type="match status" value="1"/>
</dbReference>
<proteinExistence type="predicted"/>
<dbReference type="Gene3D" id="3.30.2310.20">
    <property type="entry name" value="RelE-like"/>
    <property type="match status" value="1"/>
</dbReference>
<reference evidence="1 2" key="1">
    <citation type="submission" date="2020-09" db="EMBL/GenBank/DDBJ databases">
        <title>Eikenella S3660 sp. nov., isolated from a throat swab.</title>
        <authorList>
            <person name="Buhl M."/>
        </authorList>
    </citation>
    <scope>NUCLEOTIDE SEQUENCE [LARGE SCALE GENOMIC DNA]</scope>
    <source>
        <strain evidence="1 2">S3360</strain>
    </source>
</reference>
<dbReference type="InterPro" id="IPR035093">
    <property type="entry name" value="RelE/ParE_toxin_dom_sf"/>
</dbReference>
<evidence type="ECO:0000313" key="1">
    <source>
        <dbReference type="EMBL" id="MBH5329566.1"/>
    </source>
</evidence>
<dbReference type="SUPFAM" id="SSF143011">
    <property type="entry name" value="RelE-like"/>
    <property type="match status" value="1"/>
</dbReference>
<gene>
    <name evidence="1" type="ORF">H9Q10_07790</name>
</gene>
<dbReference type="EMBL" id="JACSGR010000005">
    <property type="protein sequence ID" value="MBH5329566.1"/>
    <property type="molecule type" value="Genomic_DNA"/>
</dbReference>
<dbReference type="Proteomes" id="UP000768471">
    <property type="component" value="Unassembled WGS sequence"/>
</dbReference>